<proteinExistence type="predicted"/>
<keyword evidence="2" id="KW-1185">Reference proteome</keyword>
<evidence type="ECO:0000313" key="1">
    <source>
        <dbReference type="EMBL" id="CAI4039261.1"/>
    </source>
</evidence>
<accession>A0AA35J0K5</accession>
<dbReference type="RefSeq" id="XP_056082376.1">
    <property type="nucleotide sequence ID" value="XM_056222713.1"/>
</dbReference>
<evidence type="ECO:0000313" key="2">
    <source>
        <dbReference type="Proteomes" id="UP001161438"/>
    </source>
</evidence>
<protein>
    <submittedName>
        <fullName evidence="1">Uncharacterized protein</fullName>
    </submittedName>
</protein>
<dbReference type="Proteomes" id="UP001161438">
    <property type="component" value="Chromosome 7"/>
</dbReference>
<dbReference type="AlphaFoldDB" id="A0AA35J0K5"/>
<gene>
    <name evidence="1" type="primary">SMKI07G2420</name>
    <name evidence="1" type="ORF">SMKI_07G2420</name>
</gene>
<reference evidence="1" key="1">
    <citation type="submission" date="2022-10" db="EMBL/GenBank/DDBJ databases">
        <authorList>
            <person name="Byrne P K."/>
        </authorList>
    </citation>
    <scope>NUCLEOTIDE SEQUENCE</scope>
    <source>
        <strain evidence="1">IFO1815</strain>
    </source>
</reference>
<sequence length="132" mass="15301">MSKRPREIFHDGKGRKKPERHMDNILRMPIPVRSLSKASRPGTAALGNRDAIAREFTKFSQEFLRPYAAGSKFEVWVYSCGNYRRISVSRLGLFSNYRKQTRKLSDVWVSSALPCLYFSVSGSMFCFRRPAW</sequence>
<dbReference type="EMBL" id="OX365763">
    <property type="protein sequence ID" value="CAI4039261.1"/>
    <property type="molecule type" value="Genomic_DNA"/>
</dbReference>
<organism evidence="1 2">
    <name type="scientific">Saccharomyces mikatae IFO 1815</name>
    <dbReference type="NCBI Taxonomy" id="226126"/>
    <lineage>
        <taxon>Eukaryota</taxon>
        <taxon>Fungi</taxon>
        <taxon>Dikarya</taxon>
        <taxon>Ascomycota</taxon>
        <taxon>Saccharomycotina</taxon>
        <taxon>Saccharomycetes</taxon>
        <taxon>Saccharomycetales</taxon>
        <taxon>Saccharomycetaceae</taxon>
        <taxon>Saccharomyces</taxon>
    </lineage>
</organism>
<name>A0AA35J0K5_SACMI</name>
<dbReference type="GeneID" id="80918472"/>